<evidence type="ECO:0000313" key="6">
    <source>
        <dbReference type="EMBL" id="HFK96789.1"/>
    </source>
</evidence>
<sequence length="232" mass="25118">MDISPIIDAENLTRIYRLGAADVAGLGGVTFRIAPGAFVVLKGNSGSGKSTLLALLGGLDRPTQGRLCVAGFDVFSLNEKDLVRYRRRVVGIVFQSFNLLPTLTVLENVCLPALLAGFPVEPTREKALRWLEWLGMQDRLHHLPGELSGGEAQRTAIARALINEPPVILADEPTGNLDTRNGQRVVEILGTLNRDYGRTVVMATHATVADAVATRQLCLRDGLIVDDQCLQP</sequence>
<dbReference type="Gene3D" id="3.40.50.300">
    <property type="entry name" value="P-loop containing nucleotide triphosphate hydrolases"/>
    <property type="match status" value="1"/>
</dbReference>
<dbReference type="GO" id="GO:0005886">
    <property type="term" value="C:plasma membrane"/>
    <property type="evidence" value="ECO:0007669"/>
    <property type="project" value="TreeGrafter"/>
</dbReference>
<dbReference type="InterPro" id="IPR003593">
    <property type="entry name" value="AAA+_ATPase"/>
</dbReference>
<evidence type="ECO:0000256" key="1">
    <source>
        <dbReference type="ARBA" id="ARBA00022448"/>
    </source>
</evidence>
<dbReference type="GO" id="GO:0016887">
    <property type="term" value="F:ATP hydrolysis activity"/>
    <property type="evidence" value="ECO:0007669"/>
    <property type="project" value="InterPro"/>
</dbReference>
<dbReference type="FunFam" id="3.40.50.300:FF:000032">
    <property type="entry name" value="Export ABC transporter ATP-binding protein"/>
    <property type="match status" value="1"/>
</dbReference>
<reference evidence="6" key="1">
    <citation type="journal article" date="2020" name="mSystems">
        <title>Genome- and Community-Level Interaction Insights into Carbon Utilization and Element Cycling Functions of Hydrothermarchaeota in Hydrothermal Sediment.</title>
        <authorList>
            <person name="Zhou Z."/>
            <person name="Liu Y."/>
            <person name="Xu W."/>
            <person name="Pan J."/>
            <person name="Luo Z.H."/>
            <person name="Li M."/>
        </authorList>
    </citation>
    <scope>NUCLEOTIDE SEQUENCE [LARGE SCALE GENOMIC DNA]</scope>
    <source>
        <strain evidence="6">SpSt-456</strain>
    </source>
</reference>
<keyword evidence="3 6" id="KW-0067">ATP-binding</keyword>
<keyword evidence="1" id="KW-0813">Transport</keyword>
<dbReference type="SMART" id="SM00382">
    <property type="entry name" value="AAA"/>
    <property type="match status" value="1"/>
</dbReference>
<dbReference type="GO" id="GO:0098796">
    <property type="term" value="C:membrane protein complex"/>
    <property type="evidence" value="ECO:0007669"/>
    <property type="project" value="UniProtKB-ARBA"/>
</dbReference>
<evidence type="ECO:0000256" key="3">
    <source>
        <dbReference type="ARBA" id="ARBA00022840"/>
    </source>
</evidence>
<dbReference type="InterPro" id="IPR027417">
    <property type="entry name" value="P-loop_NTPase"/>
</dbReference>
<dbReference type="InterPro" id="IPR015854">
    <property type="entry name" value="ABC_transpr_LolD-like"/>
</dbReference>
<comment type="caution">
    <text evidence="6">The sequence shown here is derived from an EMBL/GenBank/DDBJ whole genome shotgun (WGS) entry which is preliminary data.</text>
</comment>
<dbReference type="GO" id="GO:0022857">
    <property type="term" value="F:transmembrane transporter activity"/>
    <property type="evidence" value="ECO:0007669"/>
    <property type="project" value="TreeGrafter"/>
</dbReference>
<evidence type="ECO:0000259" key="5">
    <source>
        <dbReference type="PROSITE" id="PS50893"/>
    </source>
</evidence>
<dbReference type="PANTHER" id="PTHR24220">
    <property type="entry name" value="IMPORT ATP-BINDING PROTEIN"/>
    <property type="match status" value="1"/>
</dbReference>
<dbReference type="InterPro" id="IPR003439">
    <property type="entry name" value="ABC_transporter-like_ATP-bd"/>
</dbReference>
<dbReference type="PROSITE" id="PS50893">
    <property type="entry name" value="ABC_TRANSPORTER_2"/>
    <property type="match status" value="1"/>
</dbReference>
<evidence type="ECO:0000256" key="4">
    <source>
        <dbReference type="ARBA" id="ARBA00038388"/>
    </source>
</evidence>
<feature type="domain" description="ABC transporter" evidence="5">
    <location>
        <begin position="7"/>
        <end position="232"/>
    </location>
</feature>
<dbReference type="CDD" id="cd03255">
    <property type="entry name" value="ABC_MJ0796_LolCDE_FtsE"/>
    <property type="match status" value="1"/>
</dbReference>
<organism evidence="6">
    <name type="scientific">Desulfacinum infernum</name>
    <dbReference type="NCBI Taxonomy" id="35837"/>
    <lineage>
        <taxon>Bacteria</taxon>
        <taxon>Pseudomonadati</taxon>
        <taxon>Thermodesulfobacteriota</taxon>
        <taxon>Syntrophobacteria</taxon>
        <taxon>Syntrophobacterales</taxon>
        <taxon>Syntrophobacteraceae</taxon>
        <taxon>Desulfacinum</taxon>
    </lineage>
</organism>
<keyword evidence="2" id="KW-0547">Nucleotide-binding</keyword>
<dbReference type="InterPro" id="IPR017911">
    <property type="entry name" value="MacB-like_ATP-bd"/>
</dbReference>
<dbReference type="SUPFAM" id="SSF52540">
    <property type="entry name" value="P-loop containing nucleoside triphosphate hydrolases"/>
    <property type="match status" value="1"/>
</dbReference>
<dbReference type="Pfam" id="PF00005">
    <property type="entry name" value="ABC_tran"/>
    <property type="match status" value="1"/>
</dbReference>
<accession>A0A832EIU2</accession>
<comment type="similarity">
    <text evidence="4">Belongs to the ABC transporter superfamily. Macrolide exporter (TC 3.A.1.122) family.</text>
</comment>
<dbReference type="AlphaFoldDB" id="A0A832EIU2"/>
<dbReference type="PANTHER" id="PTHR24220:SF86">
    <property type="entry name" value="ABC TRANSPORTER ABCH.1"/>
    <property type="match status" value="1"/>
</dbReference>
<gene>
    <name evidence="6" type="ORF">ENS06_05630</name>
</gene>
<dbReference type="EMBL" id="DSTK01000016">
    <property type="protein sequence ID" value="HFK96789.1"/>
    <property type="molecule type" value="Genomic_DNA"/>
</dbReference>
<evidence type="ECO:0000256" key="2">
    <source>
        <dbReference type="ARBA" id="ARBA00022741"/>
    </source>
</evidence>
<protein>
    <submittedName>
        <fullName evidence="6">ABC transporter ATP-binding protein</fullName>
    </submittedName>
</protein>
<dbReference type="GO" id="GO:0005524">
    <property type="term" value="F:ATP binding"/>
    <property type="evidence" value="ECO:0007669"/>
    <property type="project" value="UniProtKB-KW"/>
</dbReference>
<name>A0A832EIU2_9BACT</name>
<proteinExistence type="inferred from homology"/>